<protein>
    <submittedName>
        <fullName evidence="1">Uncharacterized protein</fullName>
    </submittedName>
</protein>
<accession>A0ACB8SD30</accession>
<gene>
    <name evidence="1" type="ORF">FA95DRAFT_1481071</name>
</gene>
<evidence type="ECO:0000313" key="1">
    <source>
        <dbReference type="EMBL" id="KAI0053801.1"/>
    </source>
</evidence>
<reference evidence="1" key="1">
    <citation type="submission" date="2021-02" db="EMBL/GenBank/DDBJ databases">
        <authorList>
            <consortium name="DOE Joint Genome Institute"/>
            <person name="Ahrendt S."/>
            <person name="Looney B.P."/>
            <person name="Miyauchi S."/>
            <person name="Morin E."/>
            <person name="Drula E."/>
            <person name="Courty P.E."/>
            <person name="Chicoki N."/>
            <person name="Fauchery L."/>
            <person name="Kohler A."/>
            <person name="Kuo A."/>
            <person name="Labutti K."/>
            <person name="Pangilinan J."/>
            <person name="Lipzen A."/>
            <person name="Riley R."/>
            <person name="Andreopoulos W."/>
            <person name="He G."/>
            <person name="Johnson J."/>
            <person name="Barry K.W."/>
            <person name="Grigoriev I.V."/>
            <person name="Nagy L."/>
            <person name="Hibbett D."/>
            <person name="Henrissat B."/>
            <person name="Matheny P.B."/>
            <person name="Labbe J."/>
            <person name="Martin F."/>
        </authorList>
    </citation>
    <scope>NUCLEOTIDE SEQUENCE</scope>
    <source>
        <strain evidence="1">FP105234-sp</strain>
    </source>
</reference>
<comment type="caution">
    <text evidence="1">The sequence shown here is derived from an EMBL/GenBank/DDBJ whole genome shotgun (WGS) entry which is preliminary data.</text>
</comment>
<dbReference type="Proteomes" id="UP000814033">
    <property type="component" value="Unassembled WGS sequence"/>
</dbReference>
<name>A0ACB8SD30_9AGAM</name>
<keyword evidence="2" id="KW-1185">Reference proteome</keyword>
<dbReference type="EMBL" id="MU275839">
    <property type="protein sequence ID" value="KAI0053801.1"/>
    <property type="molecule type" value="Genomic_DNA"/>
</dbReference>
<reference evidence="1" key="2">
    <citation type="journal article" date="2022" name="New Phytol.">
        <title>Evolutionary transition to the ectomycorrhizal habit in the genomes of a hyperdiverse lineage of mushroom-forming fungi.</title>
        <authorList>
            <person name="Looney B."/>
            <person name="Miyauchi S."/>
            <person name="Morin E."/>
            <person name="Drula E."/>
            <person name="Courty P.E."/>
            <person name="Kohler A."/>
            <person name="Kuo A."/>
            <person name="LaButti K."/>
            <person name="Pangilinan J."/>
            <person name="Lipzen A."/>
            <person name="Riley R."/>
            <person name="Andreopoulos W."/>
            <person name="He G."/>
            <person name="Johnson J."/>
            <person name="Nolan M."/>
            <person name="Tritt A."/>
            <person name="Barry K.W."/>
            <person name="Grigoriev I.V."/>
            <person name="Nagy L.G."/>
            <person name="Hibbett D."/>
            <person name="Henrissat B."/>
            <person name="Matheny P.B."/>
            <person name="Labbe J."/>
            <person name="Martin F.M."/>
        </authorList>
    </citation>
    <scope>NUCLEOTIDE SEQUENCE</scope>
    <source>
        <strain evidence="1">FP105234-sp</strain>
    </source>
</reference>
<proteinExistence type="predicted"/>
<evidence type="ECO:0000313" key="2">
    <source>
        <dbReference type="Proteomes" id="UP000814033"/>
    </source>
</evidence>
<organism evidence="1 2">
    <name type="scientific">Auriscalpium vulgare</name>
    <dbReference type="NCBI Taxonomy" id="40419"/>
    <lineage>
        <taxon>Eukaryota</taxon>
        <taxon>Fungi</taxon>
        <taxon>Dikarya</taxon>
        <taxon>Basidiomycota</taxon>
        <taxon>Agaricomycotina</taxon>
        <taxon>Agaricomycetes</taxon>
        <taxon>Russulales</taxon>
        <taxon>Auriscalpiaceae</taxon>
        <taxon>Auriscalpium</taxon>
    </lineage>
</organism>
<sequence>MASPKSKPDPALQRTPSYLHFTPRRAMTSFENLVVLANYEEHLREARKMVWRDRGEPAVDINDVWECLEHGARGGLRAAAIAFTIRSGVNLVLLLARIRRVPRKARISLIQHALFGSDSFRAGAMLGSFVAIYRSILNSLPIVFPVNTPLPARLKELLGIALSSRVPSLPLEPPSESAIADSPSPSRPGSPETLLPETPTAQRTARLSVNAQVHQRMIRKKTRRWHAVVAGATAGGLAILWEKRSRRTTIAQQLFVRGLQGSYNASSEKYGFRVPYGDVILFSLACGQIMYGFLLRQDTLPRAYATWINTAGKIPAESVKMNHDLFRTGTFELSDLETILRRTDVKPINRTELTHLHKLASAATPASLSLTYAPCIATHPSIEKCADVPLDRFVAVFKWMVPIYGALHLIPMLLFKRKSFLQEPMKMLARAGWGTTRSAAFIGVFVIIYQGFFCANQNTHRFLTALRASPKSAFKPPLWLINLCMSRPSFWLGGVLSGLSLLVEAKRRRGELAMYVLPKGLESVWIMARGKGLVFRTGQYGEALLTAIGMGMVMSIYQNDPQHLSGFVRRILYQFIGAN</sequence>